<reference evidence="1" key="1">
    <citation type="submission" date="2023-11" db="EMBL/GenBank/DDBJ databases">
        <authorList>
            <person name="Poullet M."/>
        </authorList>
    </citation>
    <scope>NUCLEOTIDE SEQUENCE</scope>
    <source>
        <strain evidence="1">E1834</strain>
    </source>
</reference>
<sequence length="71" mass="8612">MFKELKLINKNIWLECVEIKLKNQKLFEKRIEEQKQIYSEKIIEYFLNMNGEVAKEDFDNLTNKIKETDGN</sequence>
<dbReference type="EMBL" id="CAVMJV010000029">
    <property type="protein sequence ID" value="CAK5075944.1"/>
    <property type="molecule type" value="Genomic_DNA"/>
</dbReference>
<protein>
    <submittedName>
        <fullName evidence="1">Uncharacterized protein</fullName>
    </submittedName>
</protein>
<evidence type="ECO:0000313" key="2">
    <source>
        <dbReference type="Proteomes" id="UP001497535"/>
    </source>
</evidence>
<proteinExistence type="predicted"/>
<name>A0ACB0ZBK7_MELEN</name>
<accession>A0ACB0ZBK7</accession>
<gene>
    <name evidence="1" type="ORF">MENTE1834_LOCUS22775</name>
</gene>
<keyword evidence="2" id="KW-1185">Reference proteome</keyword>
<organism evidence="1 2">
    <name type="scientific">Meloidogyne enterolobii</name>
    <name type="common">Root-knot nematode worm</name>
    <name type="synonym">Meloidogyne mayaguensis</name>
    <dbReference type="NCBI Taxonomy" id="390850"/>
    <lineage>
        <taxon>Eukaryota</taxon>
        <taxon>Metazoa</taxon>
        <taxon>Ecdysozoa</taxon>
        <taxon>Nematoda</taxon>
        <taxon>Chromadorea</taxon>
        <taxon>Rhabditida</taxon>
        <taxon>Tylenchina</taxon>
        <taxon>Tylenchomorpha</taxon>
        <taxon>Tylenchoidea</taxon>
        <taxon>Meloidogynidae</taxon>
        <taxon>Meloidogyninae</taxon>
        <taxon>Meloidogyne</taxon>
    </lineage>
</organism>
<evidence type="ECO:0000313" key="1">
    <source>
        <dbReference type="EMBL" id="CAK5075944.1"/>
    </source>
</evidence>
<dbReference type="Proteomes" id="UP001497535">
    <property type="component" value="Unassembled WGS sequence"/>
</dbReference>
<comment type="caution">
    <text evidence="1">The sequence shown here is derived from an EMBL/GenBank/DDBJ whole genome shotgun (WGS) entry which is preliminary data.</text>
</comment>